<feature type="compositionally biased region" description="Low complexity" evidence="1">
    <location>
        <begin position="209"/>
        <end position="231"/>
    </location>
</feature>
<feature type="compositionally biased region" description="Low complexity" evidence="1">
    <location>
        <begin position="358"/>
        <end position="375"/>
    </location>
</feature>
<accession>A0A316YKQ3</accession>
<organism evidence="3 4">
    <name type="scientific">Acaromyces ingoldii</name>
    <dbReference type="NCBI Taxonomy" id="215250"/>
    <lineage>
        <taxon>Eukaryota</taxon>
        <taxon>Fungi</taxon>
        <taxon>Dikarya</taxon>
        <taxon>Basidiomycota</taxon>
        <taxon>Ustilaginomycotina</taxon>
        <taxon>Exobasidiomycetes</taxon>
        <taxon>Exobasidiales</taxon>
        <taxon>Cryptobasidiaceae</taxon>
        <taxon>Acaromyces</taxon>
    </lineage>
</organism>
<keyword evidence="4" id="KW-1185">Reference proteome</keyword>
<dbReference type="EMBL" id="KZ819636">
    <property type="protein sequence ID" value="PWN89801.1"/>
    <property type="molecule type" value="Genomic_DNA"/>
</dbReference>
<dbReference type="InParanoid" id="A0A316YKQ3"/>
<reference evidence="3 4" key="1">
    <citation type="journal article" date="2018" name="Mol. Biol. Evol.">
        <title>Broad Genomic Sampling Reveals a Smut Pathogenic Ancestry of the Fungal Clade Ustilaginomycotina.</title>
        <authorList>
            <person name="Kijpornyongpan T."/>
            <person name="Mondo S.J."/>
            <person name="Barry K."/>
            <person name="Sandor L."/>
            <person name="Lee J."/>
            <person name="Lipzen A."/>
            <person name="Pangilinan J."/>
            <person name="LaButti K."/>
            <person name="Hainaut M."/>
            <person name="Henrissat B."/>
            <person name="Grigoriev I.V."/>
            <person name="Spatafora J.W."/>
            <person name="Aime M.C."/>
        </authorList>
    </citation>
    <scope>NUCLEOTIDE SEQUENCE [LARGE SCALE GENOMIC DNA]</scope>
    <source>
        <strain evidence="3 4">MCA 4198</strain>
    </source>
</reference>
<evidence type="ECO:0000259" key="2">
    <source>
        <dbReference type="SMART" id="SM00233"/>
    </source>
</evidence>
<dbReference type="RefSeq" id="XP_025376999.1">
    <property type="nucleotide sequence ID" value="XM_025524936.1"/>
</dbReference>
<evidence type="ECO:0000313" key="4">
    <source>
        <dbReference type="Proteomes" id="UP000245768"/>
    </source>
</evidence>
<sequence length="1065" mass="111893">MSGATHEGFLFFLEPMGEDQAEAGKTSTAATSSSSHRLERRRKASELALRAIAGRDTADRRRGAVDWRERWCSLRGDVLHVYDDRLASLATPSEPAPRQVLLSDYQHLQTTGSFDPRNQGVWELTLSRRPPTTASARTLPRSTTSGSISSFFDRLGSSSSNLSGLATAKTSTEETTRWHKLTHRPRRLYQLMSSSSSSSSSNNTINNDGSNTGTRSRTVSSSSSTMTIGSSAQDHGQAAAMATKDADAAPLVLRVGDAQAMVRWSEAIAAVLRDAQSAESPSDVAVALGPRHRQRPSLSVFVDERPPRDDDPVLTAGAASRKRRGDPIASGLVRQSAASPPPSSSSPIPPPSSFQMTSKAKSSAVVVSDIMTKSSSKSRSRSRPVTAQGLLDQHRLSTASTASPPASTRRASLASTLSRPSTASGRLSTEDSGRKRDSLRSIRSNSSSSASPRVLLSLFGPVSSEPGQGEDRLTPWAAEEPLDGRPTARPSEGLGLDLGPRPSPISAYDQFCTSHFSSPSDALVVAAGDEDREEQEILHSPASTTAPAAMIPRSQSLLNLAQRASKATRSVLSPSAAAYNLRKSVSFQKPAVLDRQDNEDGRTPACSSVDSFELVHASPSLPAISLADSPSSIGSHGSSVVLASLSPAPRTPSPSFAIISSSSISTNAGPANGNAGKKTHWTLLSSSTSKRARLTATAKKLASPRSSPLSFSSTTLSSSSADGHDTGASAGADADADADAGAVATARNNSLPTNGIHCGSSTATFSSSSVSSCSSPPSTPVVAEMPRAAAPLPMLVQRILPPEEIISTLDRIRKLELEEAASVDDDAAAAAAADGGSLAIAGNAGRSTPVLDHHHHLRALSTSISLAEMCEQKRKPDGLHPQYNHHHQHHHQHRPGSAQRPRTMRPATSADQLSLSPAPRAKRQQSRLFRVHSDGDGDGNGEGTDDGNRNDATAVHVDLRSGAAMSTEATSQQLPSTPRSSNKRGSAAEGTARPRRETMKGSSASANADENAGDQHETPGRTGSKRSAMGDRTNASLPMSWSTSTVTPKQQRQRTRSISGAFSTP</sequence>
<feature type="compositionally biased region" description="Low complexity" evidence="1">
    <location>
        <begin position="26"/>
        <end position="35"/>
    </location>
</feature>
<feature type="region of interest" description="Disordered" evidence="1">
    <location>
        <begin position="964"/>
        <end position="1065"/>
    </location>
</feature>
<feature type="region of interest" description="Disordered" evidence="1">
    <location>
        <begin position="459"/>
        <end position="495"/>
    </location>
</feature>
<dbReference type="InterPro" id="IPR001849">
    <property type="entry name" value="PH_domain"/>
</dbReference>
<feature type="compositionally biased region" description="Acidic residues" evidence="1">
    <location>
        <begin position="936"/>
        <end position="945"/>
    </location>
</feature>
<feature type="compositionally biased region" description="Low complexity" evidence="1">
    <location>
        <begin position="396"/>
        <end position="424"/>
    </location>
</feature>
<dbReference type="OrthoDB" id="2555981at2759"/>
<protein>
    <recommendedName>
        <fullName evidence="2">PH domain-containing protein</fullName>
    </recommendedName>
</protein>
<feature type="compositionally biased region" description="Basic and acidic residues" evidence="1">
    <location>
        <begin position="302"/>
        <end position="311"/>
    </location>
</feature>
<feature type="region of interest" description="Disordered" evidence="1">
    <location>
        <begin position="875"/>
        <end position="951"/>
    </location>
</feature>
<feature type="region of interest" description="Disordered" evidence="1">
    <location>
        <begin position="19"/>
        <end position="42"/>
    </location>
</feature>
<feature type="domain" description="PH" evidence="2">
    <location>
        <begin position="4"/>
        <end position="275"/>
    </location>
</feature>
<feature type="compositionally biased region" description="Low complexity" evidence="1">
    <location>
        <begin position="703"/>
        <end position="734"/>
    </location>
</feature>
<gene>
    <name evidence="3" type="ORF">FA10DRAFT_301104</name>
</gene>
<feature type="region of interest" description="Disordered" evidence="1">
    <location>
        <begin position="160"/>
        <end position="241"/>
    </location>
</feature>
<evidence type="ECO:0000256" key="1">
    <source>
        <dbReference type="SAM" id="MobiDB-lite"/>
    </source>
</evidence>
<feature type="compositionally biased region" description="Basic residues" evidence="1">
    <location>
        <begin position="178"/>
        <end position="187"/>
    </location>
</feature>
<feature type="compositionally biased region" description="Polar residues" evidence="1">
    <location>
        <begin position="1033"/>
        <end position="1065"/>
    </location>
</feature>
<dbReference type="SMART" id="SM00233">
    <property type="entry name" value="PH"/>
    <property type="match status" value="1"/>
</dbReference>
<feature type="compositionally biased region" description="Pro residues" evidence="1">
    <location>
        <begin position="339"/>
        <end position="352"/>
    </location>
</feature>
<dbReference type="AlphaFoldDB" id="A0A316YKQ3"/>
<proteinExistence type="predicted"/>
<dbReference type="Proteomes" id="UP000245768">
    <property type="component" value="Unassembled WGS sequence"/>
</dbReference>
<evidence type="ECO:0000313" key="3">
    <source>
        <dbReference type="EMBL" id="PWN89801.1"/>
    </source>
</evidence>
<feature type="compositionally biased region" description="Basic and acidic residues" evidence="1">
    <location>
        <begin position="428"/>
        <end position="440"/>
    </location>
</feature>
<feature type="region of interest" description="Disordered" evidence="1">
    <location>
        <begin position="694"/>
        <end position="734"/>
    </location>
</feature>
<feature type="compositionally biased region" description="Basic residues" evidence="1">
    <location>
        <begin position="883"/>
        <end position="894"/>
    </location>
</feature>
<name>A0A316YKQ3_9BASI</name>
<dbReference type="GeneID" id="37046852"/>
<feature type="region of interest" description="Disordered" evidence="1">
    <location>
        <begin position="274"/>
        <end position="447"/>
    </location>
</feature>
<feature type="compositionally biased region" description="Polar residues" evidence="1">
    <location>
        <begin position="967"/>
        <end position="984"/>
    </location>
</feature>